<dbReference type="STRING" id="520767.ATZ99_20570"/>
<dbReference type="PATRIC" id="fig|520767.4.peg.2179"/>
<dbReference type="Pfam" id="PF02518">
    <property type="entry name" value="HATPase_c"/>
    <property type="match status" value="1"/>
</dbReference>
<proteinExistence type="predicted"/>
<dbReference type="GO" id="GO:0005886">
    <property type="term" value="C:plasma membrane"/>
    <property type="evidence" value="ECO:0007669"/>
    <property type="project" value="UniProtKB-SubCell"/>
</dbReference>
<evidence type="ECO:0000259" key="16">
    <source>
        <dbReference type="SMART" id="SM00387"/>
    </source>
</evidence>
<keyword evidence="12" id="KW-0902">Two-component regulatory system</keyword>
<sequence length="568" mass="63215">MIIFSLIYNLLNKLGLFIIIIYLLSKSKTFTKLITQNEKSFKGNLLLITIFGIIGMLGNYFSINYEGSLVNTRIIGVASGGLYGGPVVGLGAAVISVIHRLSIGTADFTLKACSISTIIEGMISGYSYYIAKERRNKWIYGIVLGVICESLRKIMVLIFSRPFAKAVAVVKVIWIPMTVVNAVGLAIFIAIIESIFTEKEKLQAYQAKLCLNIANQTLPILRKGLSRETAKKAGEIIFNVTDFDAIAITDEKEVLCHLGVGSDHHASGGPLLTNLTKKAIQEGIYVVSKSKAEIDCKFPDCKLQSAIVLPLKIKDNVIGTLKLYRCAENSISETDVELGLGLAQLFSTQLELSMIEEQNKILALTQIKVLQNQINPHFLFNCLNTISVLCRLNPFKARKLISHLSNFYRKNLNKKDALIDIDEELEHVKSYVALEKERFKNKLKITFTKDENVNFKIPPLTLQPLVENAIQHGILPKEEGGHVAVIIKGIRKGFLICVKDDGVGIEEELLKNLNSHNFPKSSFGLESVYKRFKYFYGSSIQFNIYSKKQRGTSVIIRVRGDAVEGLNS</sequence>
<dbReference type="GO" id="GO:0000155">
    <property type="term" value="F:phosphorelay sensor kinase activity"/>
    <property type="evidence" value="ECO:0007669"/>
    <property type="project" value="InterPro"/>
</dbReference>
<evidence type="ECO:0000256" key="5">
    <source>
        <dbReference type="ARBA" id="ARBA00022553"/>
    </source>
</evidence>
<feature type="domain" description="GAF" evidence="15">
    <location>
        <begin position="225"/>
        <end position="360"/>
    </location>
</feature>
<keyword evidence="13 14" id="KW-0472">Membrane</keyword>
<feature type="transmembrane region" description="Helical" evidence="14">
    <location>
        <begin position="6"/>
        <end position="24"/>
    </location>
</feature>
<evidence type="ECO:0000256" key="6">
    <source>
        <dbReference type="ARBA" id="ARBA00022679"/>
    </source>
</evidence>
<comment type="catalytic activity">
    <reaction evidence="1">
        <text>ATP + protein L-histidine = ADP + protein N-phospho-L-histidine.</text>
        <dbReference type="EC" id="2.7.13.3"/>
    </reaction>
</comment>
<protein>
    <recommendedName>
        <fullName evidence="3">histidine kinase</fullName>
        <ecNumber evidence="3">2.7.13.3</ecNumber>
    </recommendedName>
</protein>
<dbReference type="Proteomes" id="UP000075737">
    <property type="component" value="Unassembled WGS sequence"/>
</dbReference>
<accession>A0A161PSR5</accession>
<evidence type="ECO:0000256" key="1">
    <source>
        <dbReference type="ARBA" id="ARBA00000085"/>
    </source>
</evidence>
<feature type="transmembrane region" description="Helical" evidence="14">
    <location>
        <begin position="110"/>
        <end position="131"/>
    </location>
</feature>
<keyword evidence="5" id="KW-0597">Phosphoprotein</keyword>
<keyword evidence="9 17" id="KW-0418">Kinase</keyword>
<evidence type="ECO:0000256" key="8">
    <source>
        <dbReference type="ARBA" id="ARBA00022741"/>
    </source>
</evidence>
<evidence type="ECO:0000256" key="2">
    <source>
        <dbReference type="ARBA" id="ARBA00004651"/>
    </source>
</evidence>
<dbReference type="InterPro" id="IPR011620">
    <property type="entry name" value="Sig_transdc_His_kinase_LytS_TM"/>
</dbReference>
<evidence type="ECO:0000259" key="15">
    <source>
        <dbReference type="SMART" id="SM00065"/>
    </source>
</evidence>
<dbReference type="AlphaFoldDB" id="A0A161PSR5"/>
<evidence type="ECO:0000256" key="12">
    <source>
        <dbReference type="ARBA" id="ARBA00023012"/>
    </source>
</evidence>
<dbReference type="GO" id="GO:0005524">
    <property type="term" value="F:ATP binding"/>
    <property type="evidence" value="ECO:0007669"/>
    <property type="project" value="UniProtKB-KW"/>
</dbReference>
<dbReference type="Pfam" id="PF07694">
    <property type="entry name" value="5TM-5TMR_LYT"/>
    <property type="match status" value="1"/>
</dbReference>
<feature type="domain" description="Histidine kinase/HSP90-like ATPase" evidence="16">
    <location>
        <begin position="457"/>
        <end position="562"/>
    </location>
</feature>
<keyword evidence="6 17" id="KW-0808">Transferase</keyword>
<evidence type="ECO:0000256" key="3">
    <source>
        <dbReference type="ARBA" id="ARBA00012438"/>
    </source>
</evidence>
<comment type="subcellular location">
    <subcellularLocation>
        <location evidence="2">Cell membrane</location>
        <topology evidence="2">Multi-pass membrane protein</topology>
    </subcellularLocation>
</comment>
<dbReference type="Gene3D" id="3.30.450.40">
    <property type="match status" value="1"/>
</dbReference>
<dbReference type="SUPFAM" id="SSF55874">
    <property type="entry name" value="ATPase domain of HSP90 chaperone/DNA topoisomerase II/histidine kinase"/>
    <property type="match status" value="1"/>
</dbReference>
<evidence type="ECO:0000313" key="18">
    <source>
        <dbReference type="Proteomes" id="UP000075737"/>
    </source>
</evidence>
<dbReference type="InterPro" id="IPR003018">
    <property type="entry name" value="GAF"/>
</dbReference>
<dbReference type="RefSeq" id="WP_068749157.1">
    <property type="nucleotide sequence ID" value="NZ_LOHZ01000043.1"/>
</dbReference>
<evidence type="ECO:0000256" key="7">
    <source>
        <dbReference type="ARBA" id="ARBA00022692"/>
    </source>
</evidence>
<reference evidence="17 18" key="1">
    <citation type="submission" date="2015-12" db="EMBL/GenBank/DDBJ databases">
        <title>Draft genome of Thermovenabulum gondwanense isolated from a red thermophilic microbial mat colonisisng an outflow channel of a bore well.</title>
        <authorList>
            <person name="Patel B.K."/>
        </authorList>
    </citation>
    <scope>NUCLEOTIDE SEQUENCE [LARGE SCALE GENOMIC DNA]</scope>
    <source>
        <strain evidence="17 18">R270</strain>
    </source>
</reference>
<evidence type="ECO:0000256" key="11">
    <source>
        <dbReference type="ARBA" id="ARBA00022989"/>
    </source>
</evidence>
<keyword evidence="7 14" id="KW-0812">Transmembrane</keyword>
<dbReference type="PANTHER" id="PTHR34220:SF7">
    <property type="entry name" value="SENSOR HISTIDINE KINASE YPDA"/>
    <property type="match status" value="1"/>
</dbReference>
<name>A0A161PSR5_9FIRM</name>
<keyword evidence="10" id="KW-0067">ATP-binding</keyword>
<feature type="transmembrane region" description="Helical" evidence="14">
    <location>
        <begin position="75"/>
        <end position="98"/>
    </location>
</feature>
<dbReference type="EC" id="2.7.13.3" evidence="3"/>
<dbReference type="InterPro" id="IPR036890">
    <property type="entry name" value="HATPase_C_sf"/>
</dbReference>
<evidence type="ECO:0000313" key="17">
    <source>
        <dbReference type="EMBL" id="KYO64297.1"/>
    </source>
</evidence>
<organism evidence="17 18">
    <name type="scientific">Thermovenabulum gondwanense</name>
    <dbReference type="NCBI Taxonomy" id="520767"/>
    <lineage>
        <taxon>Bacteria</taxon>
        <taxon>Bacillati</taxon>
        <taxon>Bacillota</taxon>
        <taxon>Clostridia</taxon>
        <taxon>Thermosediminibacterales</taxon>
        <taxon>Thermosediminibacteraceae</taxon>
        <taxon>Thermovenabulum</taxon>
    </lineage>
</organism>
<dbReference type="SMART" id="SM00065">
    <property type="entry name" value="GAF"/>
    <property type="match status" value="1"/>
</dbReference>
<gene>
    <name evidence="17" type="primary">ypdA_2</name>
    <name evidence="17" type="ORF">ATZ99_20570</name>
</gene>
<keyword evidence="11 14" id="KW-1133">Transmembrane helix</keyword>
<comment type="caution">
    <text evidence="17">The sequence shown here is derived from an EMBL/GenBank/DDBJ whole genome shotgun (WGS) entry which is preliminary data.</text>
</comment>
<dbReference type="EMBL" id="LOHZ01000043">
    <property type="protein sequence ID" value="KYO64297.1"/>
    <property type="molecule type" value="Genomic_DNA"/>
</dbReference>
<dbReference type="PANTHER" id="PTHR34220">
    <property type="entry name" value="SENSOR HISTIDINE KINASE YPDA"/>
    <property type="match status" value="1"/>
</dbReference>
<dbReference type="InterPro" id="IPR050640">
    <property type="entry name" value="Bact_2-comp_sensor_kinase"/>
</dbReference>
<dbReference type="InterPro" id="IPR003594">
    <property type="entry name" value="HATPase_dom"/>
</dbReference>
<dbReference type="SMART" id="SM00387">
    <property type="entry name" value="HATPase_c"/>
    <property type="match status" value="1"/>
</dbReference>
<dbReference type="Pfam" id="PF06580">
    <property type="entry name" value="His_kinase"/>
    <property type="match status" value="1"/>
</dbReference>
<evidence type="ECO:0000256" key="14">
    <source>
        <dbReference type="SAM" id="Phobius"/>
    </source>
</evidence>
<evidence type="ECO:0000256" key="9">
    <source>
        <dbReference type="ARBA" id="ARBA00022777"/>
    </source>
</evidence>
<evidence type="ECO:0000256" key="10">
    <source>
        <dbReference type="ARBA" id="ARBA00022840"/>
    </source>
</evidence>
<keyword evidence="18" id="KW-1185">Reference proteome</keyword>
<feature type="transmembrane region" description="Helical" evidence="14">
    <location>
        <begin position="45"/>
        <end position="63"/>
    </location>
</feature>
<dbReference type="InterPro" id="IPR029016">
    <property type="entry name" value="GAF-like_dom_sf"/>
</dbReference>
<dbReference type="OrthoDB" id="9809348at2"/>
<dbReference type="InterPro" id="IPR010559">
    <property type="entry name" value="Sig_transdc_His_kin_internal"/>
</dbReference>
<evidence type="ECO:0000256" key="4">
    <source>
        <dbReference type="ARBA" id="ARBA00022475"/>
    </source>
</evidence>
<feature type="transmembrane region" description="Helical" evidence="14">
    <location>
        <begin position="172"/>
        <end position="192"/>
    </location>
</feature>
<dbReference type="Gene3D" id="3.30.565.10">
    <property type="entry name" value="Histidine kinase-like ATPase, C-terminal domain"/>
    <property type="match status" value="1"/>
</dbReference>
<dbReference type="SUPFAM" id="SSF55781">
    <property type="entry name" value="GAF domain-like"/>
    <property type="match status" value="1"/>
</dbReference>
<evidence type="ECO:0000256" key="13">
    <source>
        <dbReference type="ARBA" id="ARBA00023136"/>
    </source>
</evidence>
<dbReference type="GO" id="GO:0071555">
    <property type="term" value="P:cell wall organization"/>
    <property type="evidence" value="ECO:0007669"/>
    <property type="project" value="InterPro"/>
</dbReference>
<keyword evidence="4" id="KW-1003">Cell membrane</keyword>
<keyword evidence="8" id="KW-0547">Nucleotide-binding</keyword>